<name>A0A926EQB7_9FIRM</name>
<dbReference type="InterPro" id="IPR035890">
    <property type="entry name" value="Anti-sigma-28_factor_FlgM_sf"/>
</dbReference>
<dbReference type="SUPFAM" id="SSF101498">
    <property type="entry name" value="Anti-sigma factor FlgM"/>
    <property type="match status" value="1"/>
</dbReference>
<accession>A0A926EQB7</accession>
<sequence>MKINPAAFHAYKKINGYTHASRHMEQTQEEMAAKTENSDQIQISPEGARKMEAEQLSRAIAAELCRPASPERLESLRKAIQDKSYHVPTTDLADAIMQHWCIA</sequence>
<keyword evidence="2" id="KW-0966">Cell projection</keyword>
<evidence type="ECO:0000313" key="2">
    <source>
        <dbReference type="EMBL" id="MBC8585801.1"/>
    </source>
</evidence>
<protein>
    <submittedName>
        <fullName evidence="2">Flagellar biosynthesis anti-sigma factor FlgM</fullName>
    </submittedName>
</protein>
<dbReference type="EMBL" id="JACRTD010000006">
    <property type="protein sequence ID" value="MBC8585801.1"/>
    <property type="molecule type" value="Genomic_DNA"/>
</dbReference>
<gene>
    <name evidence="2" type="ORF">H8705_09405</name>
</gene>
<dbReference type="Pfam" id="PF04316">
    <property type="entry name" value="FlgM"/>
    <property type="match status" value="1"/>
</dbReference>
<feature type="domain" description="Anti-sigma-28 factor FlgM C-terminal" evidence="1">
    <location>
        <begin position="39"/>
        <end position="98"/>
    </location>
</feature>
<keyword evidence="3" id="KW-1185">Reference proteome</keyword>
<dbReference type="InterPro" id="IPR031316">
    <property type="entry name" value="FlgM_C"/>
</dbReference>
<keyword evidence="2" id="KW-0969">Cilium</keyword>
<dbReference type="RefSeq" id="WP_262395515.1">
    <property type="nucleotide sequence ID" value="NZ_JACRTD010000006.1"/>
</dbReference>
<comment type="caution">
    <text evidence="2">The sequence shown here is derived from an EMBL/GenBank/DDBJ whole genome shotgun (WGS) entry which is preliminary data.</text>
</comment>
<keyword evidence="2" id="KW-0282">Flagellum</keyword>
<proteinExistence type="predicted"/>
<organism evidence="2 3">
    <name type="scientific">Youxingia wuxianensis</name>
    <dbReference type="NCBI Taxonomy" id="2763678"/>
    <lineage>
        <taxon>Bacteria</taxon>
        <taxon>Bacillati</taxon>
        <taxon>Bacillota</taxon>
        <taxon>Clostridia</taxon>
        <taxon>Eubacteriales</taxon>
        <taxon>Oscillospiraceae</taxon>
        <taxon>Youxingia</taxon>
    </lineage>
</organism>
<dbReference type="Proteomes" id="UP000623678">
    <property type="component" value="Unassembled WGS sequence"/>
</dbReference>
<evidence type="ECO:0000313" key="3">
    <source>
        <dbReference type="Proteomes" id="UP000623678"/>
    </source>
</evidence>
<dbReference type="AlphaFoldDB" id="A0A926EQB7"/>
<evidence type="ECO:0000259" key="1">
    <source>
        <dbReference type="Pfam" id="PF04316"/>
    </source>
</evidence>
<reference evidence="2" key="1">
    <citation type="submission" date="2020-08" db="EMBL/GenBank/DDBJ databases">
        <title>Genome public.</title>
        <authorList>
            <person name="Liu C."/>
            <person name="Sun Q."/>
        </authorList>
    </citation>
    <scope>NUCLEOTIDE SEQUENCE</scope>
    <source>
        <strain evidence="2">NSJ-64</strain>
    </source>
</reference>